<keyword evidence="1" id="KW-0732">Signal</keyword>
<dbReference type="VEuPathDB" id="FungiDB:BO71DRAFT_481673"/>
<dbReference type="EMBL" id="KZ825832">
    <property type="protein sequence ID" value="PYH96868.1"/>
    <property type="molecule type" value="Genomic_DNA"/>
</dbReference>
<proteinExistence type="predicted"/>
<organism evidence="2 3">
    <name type="scientific">Aspergillus ellipticus CBS 707.79</name>
    <dbReference type="NCBI Taxonomy" id="1448320"/>
    <lineage>
        <taxon>Eukaryota</taxon>
        <taxon>Fungi</taxon>
        <taxon>Dikarya</taxon>
        <taxon>Ascomycota</taxon>
        <taxon>Pezizomycotina</taxon>
        <taxon>Eurotiomycetes</taxon>
        <taxon>Eurotiomycetidae</taxon>
        <taxon>Eurotiales</taxon>
        <taxon>Aspergillaceae</taxon>
        <taxon>Aspergillus</taxon>
        <taxon>Aspergillus subgen. Circumdati</taxon>
    </lineage>
</organism>
<accession>A0A319E870</accession>
<reference evidence="2 3" key="1">
    <citation type="submission" date="2018-02" db="EMBL/GenBank/DDBJ databases">
        <title>The genomes of Aspergillus section Nigri reveals drivers in fungal speciation.</title>
        <authorList>
            <consortium name="DOE Joint Genome Institute"/>
            <person name="Vesth T.C."/>
            <person name="Nybo J."/>
            <person name="Theobald S."/>
            <person name="Brandl J."/>
            <person name="Frisvad J.C."/>
            <person name="Nielsen K.F."/>
            <person name="Lyhne E.K."/>
            <person name="Kogle M.E."/>
            <person name="Kuo A."/>
            <person name="Riley R."/>
            <person name="Clum A."/>
            <person name="Nolan M."/>
            <person name="Lipzen A."/>
            <person name="Salamov A."/>
            <person name="Henrissat B."/>
            <person name="Wiebenga A."/>
            <person name="De vries R.P."/>
            <person name="Grigoriev I.V."/>
            <person name="Mortensen U.H."/>
            <person name="Andersen M.R."/>
            <person name="Baker S.E."/>
        </authorList>
    </citation>
    <scope>NUCLEOTIDE SEQUENCE [LARGE SCALE GENOMIC DNA]</scope>
    <source>
        <strain evidence="2 3">CBS 707.79</strain>
    </source>
</reference>
<protein>
    <submittedName>
        <fullName evidence="2">Uncharacterized protein</fullName>
    </submittedName>
</protein>
<evidence type="ECO:0000313" key="3">
    <source>
        <dbReference type="Proteomes" id="UP000247810"/>
    </source>
</evidence>
<evidence type="ECO:0000256" key="1">
    <source>
        <dbReference type="SAM" id="SignalP"/>
    </source>
</evidence>
<feature type="chain" id="PRO_5016239250" evidence="1">
    <location>
        <begin position="24"/>
        <end position="151"/>
    </location>
</feature>
<name>A0A319E870_9EURO</name>
<dbReference type="AlphaFoldDB" id="A0A319E870"/>
<gene>
    <name evidence="2" type="ORF">BO71DRAFT_481673</name>
</gene>
<keyword evidence="3" id="KW-1185">Reference proteome</keyword>
<feature type="signal peptide" evidence="1">
    <location>
        <begin position="1"/>
        <end position="23"/>
    </location>
</feature>
<evidence type="ECO:0000313" key="2">
    <source>
        <dbReference type="EMBL" id="PYH96868.1"/>
    </source>
</evidence>
<dbReference type="Proteomes" id="UP000247810">
    <property type="component" value="Unassembled WGS sequence"/>
</dbReference>
<sequence>MSHRYNWRLQCLISSKLATVAHAATLGRTHLYGQLHRSSHCNHAVIIYSPASNDQSLLSISAQPNAVIVQQPTLSNDSLLNKLNAKAPLSKSTGTSVPFGGLVNESPAILEALGEIELHYHGLLPSCKPQIEHSILDHEFGEEDMTEENVE</sequence>